<evidence type="ECO:0000313" key="3">
    <source>
        <dbReference type="Proteomes" id="UP000297910"/>
    </source>
</evidence>
<comment type="caution">
    <text evidence="2">The sequence shown here is derived from an EMBL/GenBank/DDBJ whole genome shotgun (WGS) entry which is preliminary data.</text>
</comment>
<feature type="compositionally biased region" description="Polar residues" evidence="1">
    <location>
        <begin position="254"/>
        <end position="265"/>
    </location>
</feature>
<feature type="compositionally biased region" description="Polar residues" evidence="1">
    <location>
        <begin position="212"/>
        <end position="223"/>
    </location>
</feature>
<dbReference type="Proteomes" id="UP000297910">
    <property type="component" value="Unassembled WGS sequence"/>
</dbReference>
<reference evidence="2 3" key="1">
    <citation type="submission" date="2017-12" db="EMBL/GenBank/DDBJ databases">
        <title>Comparative genomics of Botrytis spp.</title>
        <authorList>
            <person name="Valero-Jimenez C.A."/>
            <person name="Tapia P."/>
            <person name="Veloso J."/>
            <person name="Silva-Moreno E."/>
            <person name="Staats M."/>
            <person name="Valdes J.H."/>
            <person name="Van Kan J.A.L."/>
        </authorList>
    </citation>
    <scope>NUCLEOTIDE SEQUENCE [LARGE SCALE GENOMIC DNA]</scope>
    <source>
        <strain evidence="2 3">Bp0003</strain>
    </source>
</reference>
<feature type="region of interest" description="Disordered" evidence="1">
    <location>
        <begin position="204"/>
        <end position="265"/>
    </location>
</feature>
<accession>A0A4Z1EZF2</accession>
<sequence>MTRREQSQSGKRIKDKVATQESFDEQECSFASSTYETDRSMVEASPELAPTPPLRPLTQPRPLQPRQKAIVQHKAEPPRSRYKKRNVYNEEIVYDNPSTDLHRYSTKFNTSQGLSDRRQALDLLAEQAAIMYDHLPEESKWSAPRPVVPTITHAPTAPTLTAAAPAPIRFRPVSFGPIVSTRNTSVPMPTARMIPLYKSNIPTTPVPMKSDPSATPLNRSFTQPRPLIPRIPDWEINRRMRETAEEETAGPNAKQRSTSEPFPDI</sequence>
<dbReference type="EMBL" id="PQXI01000414">
    <property type="protein sequence ID" value="TGO17645.1"/>
    <property type="molecule type" value="Genomic_DNA"/>
</dbReference>
<organism evidence="2 3">
    <name type="scientific">Botrytis paeoniae</name>
    <dbReference type="NCBI Taxonomy" id="278948"/>
    <lineage>
        <taxon>Eukaryota</taxon>
        <taxon>Fungi</taxon>
        <taxon>Dikarya</taxon>
        <taxon>Ascomycota</taxon>
        <taxon>Pezizomycotina</taxon>
        <taxon>Leotiomycetes</taxon>
        <taxon>Helotiales</taxon>
        <taxon>Sclerotiniaceae</taxon>
        <taxon>Botrytis</taxon>
    </lineage>
</organism>
<name>A0A4Z1EZF2_9HELO</name>
<evidence type="ECO:0000313" key="2">
    <source>
        <dbReference type="EMBL" id="TGO17645.1"/>
    </source>
</evidence>
<proteinExistence type="predicted"/>
<keyword evidence="3" id="KW-1185">Reference proteome</keyword>
<evidence type="ECO:0000256" key="1">
    <source>
        <dbReference type="SAM" id="MobiDB-lite"/>
    </source>
</evidence>
<feature type="region of interest" description="Disordered" evidence="1">
    <location>
        <begin position="1"/>
        <end position="63"/>
    </location>
</feature>
<protein>
    <submittedName>
        <fullName evidence="2">Uncharacterized protein</fullName>
    </submittedName>
</protein>
<gene>
    <name evidence="2" type="ORF">BPAE_0416g00010</name>
</gene>
<feature type="compositionally biased region" description="Basic and acidic residues" evidence="1">
    <location>
        <begin position="232"/>
        <end position="243"/>
    </location>
</feature>
<dbReference type="AlphaFoldDB" id="A0A4Z1EZF2"/>